<evidence type="ECO:0000256" key="1">
    <source>
        <dbReference type="SAM" id="MobiDB-lite"/>
    </source>
</evidence>
<dbReference type="Proteomes" id="UP001054945">
    <property type="component" value="Unassembled WGS sequence"/>
</dbReference>
<dbReference type="EMBL" id="BPLR01002546">
    <property type="protein sequence ID" value="GIX74962.1"/>
    <property type="molecule type" value="Genomic_DNA"/>
</dbReference>
<reference evidence="2 3" key="1">
    <citation type="submission" date="2021-06" db="EMBL/GenBank/DDBJ databases">
        <title>Caerostris extrusa draft genome.</title>
        <authorList>
            <person name="Kono N."/>
            <person name="Arakawa K."/>
        </authorList>
    </citation>
    <scope>NUCLEOTIDE SEQUENCE [LARGE SCALE GENOMIC DNA]</scope>
</reference>
<evidence type="ECO:0000313" key="2">
    <source>
        <dbReference type="EMBL" id="GIX74962.1"/>
    </source>
</evidence>
<protein>
    <submittedName>
        <fullName evidence="2">Uncharacterized protein</fullName>
    </submittedName>
</protein>
<gene>
    <name evidence="2" type="ORF">CEXT_771981</name>
</gene>
<sequence length="71" mass="7810">MIPPNQACMSSRGSPNRVEDRSIIGSARYAGPPPSLPPAASGRPLIYSSLRQRAPKITIFEFSTPPFYYLE</sequence>
<organism evidence="2 3">
    <name type="scientific">Caerostris extrusa</name>
    <name type="common">Bark spider</name>
    <name type="synonym">Caerostris bankana</name>
    <dbReference type="NCBI Taxonomy" id="172846"/>
    <lineage>
        <taxon>Eukaryota</taxon>
        <taxon>Metazoa</taxon>
        <taxon>Ecdysozoa</taxon>
        <taxon>Arthropoda</taxon>
        <taxon>Chelicerata</taxon>
        <taxon>Arachnida</taxon>
        <taxon>Araneae</taxon>
        <taxon>Araneomorphae</taxon>
        <taxon>Entelegynae</taxon>
        <taxon>Araneoidea</taxon>
        <taxon>Araneidae</taxon>
        <taxon>Caerostris</taxon>
    </lineage>
</organism>
<proteinExistence type="predicted"/>
<feature type="region of interest" description="Disordered" evidence="1">
    <location>
        <begin position="1"/>
        <end position="42"/>
    </location>
</feature>
<dbReference type="AlphaFoldDB" id="A0AAV4MR04"/>
<evidence type="ECO:0000313" key="3">
    <source>
        <dbReference type="Proteomes" id="UP001054945"/>
    </source>
</evidence>
<comment type="caution">
    <text evidence="2">The sequence shown here is derived from an EMBL/GenBank/DDBJ whole genome shotgun (WGS) entry which is preliminary data.</text>
</comment>
<keyword evidence="3" id="KW-1185">Reference proteome</keyword>
<accession>A0AAV4MR04</accession>
<name>A0AAV4MR04_CAEEX</name>